<dbReference type="Proteomes" id="UP001459277">
    <property type="component" value="Unassembled WGS sequence"/>
</dbReference>
<dbReference type="Gene3D" id="3.80.10.10">
    <property type="entry name" value="Ribonuclease Inhibitor"/>
    <property type="match status" value="1"/>
</dbReference>
<organism evidence="3 4">
    <name type="scientific">Lithocarpus litseifolius</name>
    <dbReference type="NCBI Taxonomy" id="425828"/>
    <lineage>
        <taxon>Eukaryota</taxon>
        <taxon>Viridiplantae</taxon>
        <taxon>Streptophyta</taxon>
        <taxon>Embryophyta</taxon>
        <taxon>Tracheophyta</taxon>
        <taxon>Spermatophyta</taxon>
        <taxon>Magnoliopsida</taxon>
        <taxon>eudicotyledons</taxon>
        <taxon>Gunneridae</taxon>
        <taxon>Pentapetalae</taxon>
        <taxon>rosids</taxon>
        <taxon>fabids</taxon>
        <taxon>Fagales</taxon>
        <taxon>Fagaceae</taxon>
        <taxon>Lithocarpus</taxon>
    </lineage>
</organism>
<dbReference type="EMBL" id="JAZDWU010000010">
    <property type="protein sequence ID" value="KAK9989636.1"/>
    <property type="molecule type" value="Genomic_DNA"/>
</dbReference>
<keyword evidence="4" id="KW-1185">Reference proteome</keyword>
<dbReference type="PANTHER" id="PTHR11017:SF527">
    <property type="entry name" value="TMV RESISTANCE PROTEIN N-LIKE"/>
    <property type="match status" value="1"/>
</dbReference>
<keyword evidence="1" id="KW-0433">Leucine-rich repeat</keyword>
<dbReference type="Pfam" id="PF07725">
    <property type="entry name" value="LRR_3"/>
    <property type="match status" value="2"/>
</dbReference>
<proteinExistence type="predicted"/>
<evidence type="ECO:0000313" key="3">
    <source>
        <dbReference type="EMBL" id="KAK9989636.1"/>
    </source>
</evidence>
<comment type="caution">
    <text evidence="3">The sequence shown here is derived from an EMBL/GenBank/DDBJ whole genome shotgun (WGS) entry which is preliminary data.</text>
</comment>
<dbReference type="PANTHER" id="PTHR11017">
    <property type="entry name" value="LEUCINE-RICH REPEAT-CONTAINING PROTEIN"/>
    <property type="match status" value="1"/>
</dbReference>
<dbReference type="AlphaFoldDB" id="A0AAW2BW84"/>
<sequence length="328" mass="38210">MCNLRLLIIHNVHIPNGLNRVSNNLRFLQWTGYTSECLPSSFQPKELVELNLIGSKIKYLWKGVKYLENLKCMDLRYSEDLIETPNFRGVPRLERLHLSWCNHLVDIHPSIGKLSRLIVLDLEYCVSLTHLPSMSSEMESLTILKLCSCSKIRKIPEFKGTMRSLSELHLDKTTIEKLPSSIEFLTALTLLSLRDCQYLTCIPRSMDSLRSLEKLVVIGCSKLTYLPEHLWNMKCLEHDLSRTAFKQPLDRNVSVRCRSLSPTQSRFPRGQWIQWTGYTSECLPSSFQPKELVELNLIRSKIKYLWKGVKEWRHSVYLSFLHSLIKFP</sequence>
<dbReference type="InterPro" id="IPR032675">
    <property type="entry name" value="LRR_dom_sf"/>
</dbReference>
<dbReference type="GO" id="GO:0006952">
    <property type="term" value="P:defense response"/>
    <property type="evidence" value="ECO:0007669"/>
    <property type="project" value="InterPro"/>
</dbReference>
<evidence type="ECO:0000256" key="1">
    <source>
        <dbReference type="ARBA" id="ARBA00022614"/>
    </source>
</evidence>
<protein>
    <submittedName>
        <fullName evidence="3">Uncharacterized protein</fullName>
    </submittedName>
</protein>
<keyword evidence="2" id="KW-0677">Repeat</keyword>
<name>A0AAW2BW84_9ROSI</name>
<dbReference type="SUPFAM" id="SSF52058">
    <property type="entry name" value="L domain-like"/>
    <property type="match status" value="1"/>
</dbReference>
<dbReference type="InterPro" id="IPR011713">
    <property type="entry name" value="Leu-rich_rpt_3"/>
</dbReference>
<evidence type="ECO:0000256" key="2">
    <source>
        <dbReference type="ARBA" id="ARBA00022737"/>
    </source>
</evidence>
<accession>A0AAW2BW84</accession>
<gene>
    <name evidence="3" type="ORF">SO802_029875</name>
</gene>
<reference evidence="3 4" key="1">
    <citation type="submission" date="2024-01" db="EMBL/GenBank/DDBJ databases">
        <title>A telomere-to-telomere, gap-free genome of sweet tea (Lithocarpus litseifolius).</title>
        <authorList>
            <person name="Zhou J."/>
        </authorList>
    </citation>
    <scope>NUCLEOTIDE SEQUENCE [LARGE SCALE GENOMIC DNA]</scope>
    <source>
        <strain evidence="3">Zhou-2022a</strain>
        <tissue evidence="3">Leaf</tissue>
    </source>
</reference>
<evidence type="ECO:0000313" key="4">
    <source>
        <dbReference type="Proteomes" id="UP001459277"/>
    </source>
</evidence>
<dbReference type="InterPro" id="IPR044974">
    <property type="entry name" value="Disease_R_plants"/>
</dbReference>